<comment type="caution">
    <text evidence="1">The sequence shown here is derived from an EMBL/GenBank/DDBJ whole genome shotgun (WGS) entry which is preliminary data.</text>
</comment>
<sequence length="128" mass="14974">MSYPSIDYFRTITPPPGRLGHQLFRDQHGPQRTGLSNRLAGIRKRLSAARTFGHWKNGKHGSYEVLHNFDRLEERLHALVFEEEMWLKAQQAQEVGEAGMEVRSEKTWRGLEMVRSLSLERILSWRSE</sequence>
<gene>
    <name evidence="1" type="ORF">EHS25_007870</name>
</gene>
<proteinExistence type="predicted"/>
<reference evidence="1 2" key="1">
    <citation type="submission" date="2018-11" db="EMBL/GenBank/DDBJ databases">
        <title>Genome sequence of Saitozyma podzolica DSM 27192.</title>
        <authorList>
            <person name="Aliyu H."/>
            <person name="Gorte O."/>
            <person name="Ochsenreither K."/>
        </authorList>
    </citation>
    <scope>NUCLEOTIDE SEQUENCE [LARGE SCALE GENOMIC DNA]</scope>
    <source>
        <strain evidence="1 2">DSM 27192</strain>
    </source>
</reference>
<evidence type="ECO:0000313" key="2">
    <source>
        <dbReference type="Proteomes" id="UP000279259"/>
    </source>
</evidence>
<protein>
    <submittedName>
        <fullName evidence="1">Uncharacterized protein</fullName>
    </submittedName>
</protein>
<dbReference type="OrthoDB" id="10351293at2759"/>
<organism evidence="1 2">
    <name type="scientific">Saitozyma podzolica</name>
    <dbReference type="NCBI Taxonomy" id="1890683"/>
    <lineage>
        <taxon>Eukaryota</taxon>
        <taxon>Fungi</taxon>
        <taxon>Dikarya</taxon>
        <taxon>Basidiomycota</taxon>
        <taxon>Agaricomycotina</taxon>
        <taxon>Tremellomycetes</taxon>
        <taxon>Tremellales</taxon>
        <taxon>Trimorphomycetaceae</taxon>
        <taxon>Saitozyma</taxon>
    </lineage>
</organism>
<keyword evidence="2" id="KW-1185">Reference proteome</keyword>
<evidence type="ECO:0000313" key="1">
    <source>
        <dbReference type="EMBL" id="RSH93514.1"/>
    </source>
</evidence>
<accession>A0A427YQX0</accession>
<dbReference type="Proteomes" id="UP000279259">
    <property type="component" value="Unassembled WGS sequence"/>
</dbReference>
<dbReference type="EMBL" id="RSCD01000004">
    <property type="protein sequence ID" value="RSH93514.1"/>
    <property type="molecule type" value="Genomic_DNA"/>
</dbReference>
<name>A0A427YQX0_9TREE</name>
<dbReference type="AlphaFoldDB" id="A0A427YQX0"/>